<dbReference type="CDD" id="cd14498">
    <property type="entry name" value="DSP"/>
    <property type="match status" value="1"/>
</dbReference>
<name>A0AAD2FQA6_9STRA</name>
<dbReference type="Gene3D" id="3.90.190.10">
    <property type="entry name" value="Protein tyrosine phosphatase superfamily"/>
    <property type="match status" value="1"/>
</dbReference>
<evidence type="ECO:0000259" key="5">
    <source>
        <dbReference type="PROSITE" id="PS50056"/>
    </source>
</evidence>
<comment type="caution">
    <text evidence="6">The sequence shown here is derived from an EMBL/GenBank/DDBJ whole genome shotgun (WGS) entry which is preliminary data.</text>
</comment>
<accession>A0AAD2FQA6</accession>
<keyword evidence="7" id="KW-1185">Reference proteome</keyword>
<organism evidence="6 7">
    <name type="scientific">Cylindrotheca closterium</name>
    <dbReference type="NCBI Taxonomy" id="2856"/>
    <lineage>
        <taxon>Eukaryota</taxon>
        <taxon>Sar</taxon>
        <taxon>Stramenopiles</taxon>
        <taxon>Ochrophyta</taxon>
        <taxon>Bacillariophyta</taxon>
        <taxon>Bacillariophyceae</taxon>
        <taxon>Bacillariophycidae</taxon>
        <taxon>Bacillariales</taxon>
        <taxon>Bacillariaceae</taxon>
        <taxon>Cylindrotheca</taxon>
    </lineage>
</organism>
<dbReference type="Pfam" id="PF00782">
    <property type="entry name" value="DSPc"/>
    <property type="match status" value="1"/>
</dbReference>
<dbReference type="GO" id="GO:0043409">
    <property type="term" value="P:negative regulation of MAPK cascade"/>
    <property type="evidence" value="ECO:0007669"/>
    <property type="project" value="TreeGrafter"/>
</dbReference>
<proteinExistence type="inferred from homology"/>
<dbReference type="GO" id="GO:0017017">
    <property type="term" value="F:MAP kinase tyrosine/serine/threonine phosphatase activity"/>
    <property type="evidence" value="ECO:0007669"/>
    <property type="project" value="TreeGrafter"/>
</dbReference>
<evidence type="ECO:0000256" key="2">
    <source>
        <dbReference type="ARBA" id="ARBA00013064"/>
    </source>
</evidence>
<keyword evidence="4" id="KW-0904">Protein phosphatase</keyword>
<dbReference type="Proteomes" id="UP001295423">
    <property type="component" value="Unassembled WGS sequence"/>
</dbReference>
<dbReference type="SUPFAM" id="SSF52799">
    <property type="entry name" value="(Phosphotyrosine protein) phosphatases II"/>
    <property type="match status" value="1"/>
</dbReference>
<evidence type="ECO:0000256" key="4">
    <source>
        <dbReference type="ARBA" id="ARBA00022912"/>
    </source>
</evidence>
<protein>
    <recommendedName>
        <fullName evidence="2">protein-tyrosine-phosphatase</fullName>
        <ecNumber evidence="2">3.1.3.48</ecNumber>
    </recommendedName>
</protein>
<dbReference type="InterPro" id="IPR000340">
    <property type="entry name" value="Dual-sp_phosphatase_cat-dom"/>
</dbReference>
<dbReference type="PANTHER" id="PTHR10159">
    <property type="entry name" value="DUAL SPECIFICITY PROTEIN PHOSPHATASE"/>
    <property type="match status" value="1"/>
</dbReference>
<sequence>MVTCNDEDTSNRVDYDEEGRKLLARVHLLDNDDNDDKGSSQDDDAAMSAFRRAHAYSNPIYRDPTTGGTVHVGNHMAAESLGKLNDMTPAPCRRIVYCLDRQNGKPFQDNPEFTYHDFNIGWWRQTLGHDRYDPIKVLEFFQPFFDFLDAELKEGRAILIHCLAGAHRAGTAGIASLMYLTGMSAEEATKAAKSLRPIINPISDFPKLLQTLEAGLKLKQEQEQAQGAGAGLA</sequence>
<evidence type="ECO:0000313" key="6">
    <source>
        <dbReference type="EMBL" id="CAJ1948971.1"/>
    </source>
</evidence>
<feature type="domain" description="Tyrosine specific protein phosphatases" evidence="5">
    <location>
        <begin position="138"/>
        <end position="197"/>
    </location>
</feature>
<dbReference type="EMBL" id="CAKOGP040001758">
    <property type="protein sequence ID" value="CAJ1948971.1"/>
    <property type="molecule type" value="Genomic_DNA"/>
</dbReference>
<dbReference type="EC" id="3.1.3.48" evidence="2"/>
<dbReference type="InterPro" id="IPR029021">
    <property type="entry name" value="Prot-tyrosine_phosphatase-like"/>
</dbReference>
<reference evidence="6" key="1">
    <citation type="submission" date="2023-08" db="EMBL/GenBank/DDBJ databases">
        <authorList>
            <person name="Audoor S."/>
            <person name="Bilcke G."/>
        </authorList>
    </citation>
    <scope>NUCLEOTIDE SEQUENCE</scope>
</reference>
<dbReference type="InterPro" id="IPR000387">
    <property type="entry name" value="Tyr_Pase_dom"/>
</dbReference>
<evidence type="ECO:0000256" key="1">
    <source>
        <dbReference type="ARBA" id="ARBA00008601"/>
    </source>
</evidence>
<comment type="similarity">
    <text evidence="1">Belongs to the protein-tyrosine phosphatase family. Non-receptor class dual specificity subfamily.</text>
</comment>
<evidence type="ECO:0000256" key="3">
    <source>
        <dbReference type="ARBA" id="ARBA00022801"/>
    </source>
</evidence>
<dbReference type="PANTHER" id="PTHR10159:SF519">
    <property type="entry name" value="DUAL SPECIFICITY PROTEIN PHOSPHATASE MPK3"/>
    <property type="match status" value="1"/>
</dbReference>
<dbReference type="PROSITE" id="PS50056">
    <property type="entry name" value="TYR_PHOSPHATASE_2"/>
    <property type="match status" value="1"/>
</dbReference>
<dbReference type="GO" id="GO:0008330">
    <property type="term" value="F:protein tyrosine/threonine phosphatase activity"/>
    <property type="evidence" value="ECO:0007669"/>
    <property type="project" value="TreeGrafter"/>
</dbReference>
<dbReference type="GO" id="GO:0005737">
    <property type="term" value="C:cytoplasm"/>
    <property type="evidence" value="ECO:0007669"/>
    <property type="project" value="TreeGrafter"/>
</dbReference>
<gene>
    <name evidence="6" type="ORF">CYCCA115_LOCUS11861</name>
</gene>
<dbReference type="GO" id="GO:0033550">
    <property type="term" value="F:MAP kinase tyrosine phosphatase activity"/>
    <property type="evidence" value="ECO:0007669"/>
    <property type="project" value="TreeGrafter"/>
</dbReference>
<dbReference type="AlphaFoldDB" id="A0AAD2FQA6"/>
<evidence type="ECO:0000313" key="7">
    <source>
        <dbReference type="Proteomes" id="UP001295423"/>
    </source>
</evidence>
<keyword evidence="3" id="KW-0378">Hydrolase</keyword>